<evidence type="ECO:0000313" key="1">
    <source>
        <dbReference type="EMBL" id="GEO08824.1"/>
    </source>
</evidence>
<evidence type="ECO:0000313" key="2">
    <source>
        <dbReference type="Proteomes" id="UP000321513"/>
    </source>
</evidence>
<name>A0A512BA26_9BACT</name>
<reference evidence="1 2" key="1">
    <citation type="submission" date="2019-07" db="EMBL/GenBank/DDBJ databases">
        <title>Whole genome shotgun sequence of Segetibacter aerophilus NBRC 106135.</title>
        <authorList>
            <person name="Hosoyama A."/>
            <person name="Uohara A."/>
            <person name="Ohji S."/>
            <person name="Ichikawa N."/>
        </authorList>
    </citation>
    <scope>NUCLEOTIDE SEQUENCE [LARGE SCALE GENOMIC DNA]</scope>
    <source>
        <strain evidence="1 2">NBRC 106135</strain>
    </source>
</reference>
<dbReference type="AlphaFoldDB" id="A0A512BA26"/>
<dbReference type="EMBL" id="BJYT01000004">
    <property type="protein sequence ID" value="GEO08824.1"/>
    <property type="molecule type" value="Genomic_DNA"/>
</dbReference>
<protein>
    <submittedName>
        <fullName evidence="1">Uncharacterized protein</fullName>
    </submittedName>
</protein>
<gene>
    <name evidence="1" type="ORF">SAE01_13200</name>
</gene>
<sequence length="56" mass="6041">MSFLKSSAGANNLIQYVSNTNCARVISMLTDFCGINYSACEKILLKVGENVGEKGH</sequence>
<organism evidence="1 2">
    <name type="scientific">Segetibacter aerophilus</name>
    <dbReference type="NCBI Taxonomy" id="670293"/>
    <lineage>
        <taxon>Bacteria</taxon>
        <taxon>Pseudomonadati</taxon>
        <taxon>Bacteroidota</taxon>
        <taxon>Chitinophagia</taxon>
        <taxon>Chitinophagales</taxon>
        <taxon>Chitinophagaceae</taxon>
        <taxon>Segetibacter</taxon>
    </lineage>
</organism>
<dbReference type="Proteomes" id="UP000321513">
    <property type="component" value="Unassembled WGS sequence"/>
</dbReference>
<proteinExistence type="predicted"/>
<accession>A0A512BA26</accession>
<comment type="caution">
    <text evidence="1">The sequence shown here is derived from an EMBL/GenBank/DDBJ whole genome shotgun (WGS) entry which is preliminary data.</text>
</comment>
<keyword evidence="2" id="KW-1185">Reference proteome</keyword>